<evidence type="ECO:0000256" key="1">
    <source>
        <dbReference type="ARBA" id="ARBA00004651"/>
    </source>
</evidence>
<protein>
    <recommendedName>
        <fullName evidence="8">Biotin transporter</fullName>
    </recommendedName>
</protein>
<evidence type="ECO:0000256" key="8">
    <source>
        <dbReference type="PIRNR" id="PIRNR016661"/>
    </source>
</evidence>
<feature type="transmembrane region" description="Helical" evidence="9">
    <location>
        <begin position="30"/>
        <end position="49"/>
    </location>
</feature>
<evidence type="ECO:0000256" key="4">
    <source>
        <dbReference type="ARBA" id="ARBA00022475"/>
    </source>
</evidence>
<comment type="subcellular location">
    <subcellularLocation>
        <location evidence="1 8">Cell membrane</location>
        <topology evidence="1 8">Multi-pass membrane protein</topology>
    </subcellularLocation>
</comment>
<comment type="similarity">
    <text evidence="2 8">Belongs to the BioY family.</text>
</comment>
<dbReference type="PIRSF" id="PIRSF016661">
    <property type="entry name" value="BioY"/>
    <property type="match status" value="1"/>
</dbReference>
<organism evidence="10 11">
    <name type="scientific">Xenorhabdus budapestensis</name>
    <dbReference type="NCBI Taxonomy" id="290110"/>
    <lineage>
        <taxon>Bacteria</taxon>
        <taxon>Pseudomonadati</taxon>
        <taxon>Pseudomonadota</taxon>
        <taxon>Gammaproteobacteria</taxon>
        <taxon>Enterobacterales</taxon>
        <taxon>Morganellaceae</taxon>
        <taxon>Xenorhabdus</taxon>
    </lineage>
</organism>
<keyword evidence="6 9" id="KW-1133">Transmembrane helix</keyword>
<comment type="caution">
    <text evidence="10">The sequence shown here is derived from an EMBL/GenBank/DDBJ whole genome shotgun (WGS) entry which is preliminary data.</text>
</comment>
<evidence type="ECO:0000313" key="11">
    <source>
        <dbReference type="Proteomes" id="UP000225833"/>
    </source>
</evidence>
<dbReference type="PANTHER" id="PTHR34295">
    <property type="entry name" value="BIOTIN TRANSPORTER BIOY"/>
    <property type="match status" value="1"/>
</dbReference>
<keyword evidence="5 9" id="KW-0812">Transmembrane</keyword>
<feature type="transmembrane region" description="Helical" evidence="9">
    <location>
        <begin position="85"/>
        <end position="103"/>
    </location>
</feature>
<proteinExistence type="inferred from homology"/>
<name>A0A2D0J3B7_XENBU</name>
<sequence>MNSKNIVYIALFSALTTALGLFPPLTLPIGVPLTAQSIGCMLAGSIIGAKRGSIALCIYILLIVIGFPVLAGGKGGLGVMLSPSGGFILAWPLAAGLIGYLYEKNLRSLTIIKEACFIVLGGIVLVYAIGIPWVAVFAELSLYQAAVGTLFFLPGDIVKVILVIFVTRLIRRAYPSIDIKN</sequence>
<dbReference type="GO" id="GO:0005886">
    <property type="term" value="C:plasma membrane"/>
    <property type="evidence" value="ECO:0007669"/>
    <property type="project" value="UniProtKB-SubCell"/>
</dbReference>
<feature type="transmembrane region" description="Helical" evidence="9">
    <location>
        <begin position="115"/>
        <end position="136"/>
    </location>
</feature>
<dbReference type="RefSeq" id="WP_099135008.1">
    <property type="nucleotide sequence ID" value="NZ_CAWNNJ010000097.1"/>
</dbReference>
<dbReference type="Pfam" id="PF02632">
    <property type="entry name" value="BioY"/>
    <property type="match status" value="1"/>
</dbReference>
<dbReference type="OrthoDB" id="9803495at2"/>
<dbReference type="PANTHER" id="PTHR34295:SF4">
    <property type="entry name" value="BIOTIN TRANSPORTER BIOY-RELATED"/>
    <property type="match status" value="1"/>
</dbReference>
<reference evidence="10 11" key="1">
    <citation type="journal article" date="2017" name="Nat. Microbiol.">
        <title>Natural product diversity associated with the nematode symbionts Photorhabdus and Xenorhabdus.</title>
        <authorList>
            <person name="Tobias N.J."/>
            <person name="Wolff H."/>
            <person name="Djahanschiri B."/>
            <person name="Grundmann F."/>
            <person name="Kronenwerth M."/>
            <person name="Shi Y.M."/>
            <person name="Simonyi S."/>
            <person name="Grun P."/>
            <person name="Shapiro-Ilan D."/>
            <person name="Pidot S.J."/>
            <person name="Stinear T.P."/>
            <person name="Ebersberger I."/>
            <person name="Bode H.B."/>
        </authorList>
    </citation>
    <scope>NUCLEOTIDE SEQUENCE [LARGE SCALE GENOMIC DNA]</scope>
    <source>
        <strain evidence="10 11">DSM 16342</strain>
    </source>
</reference>
<feature type="transmembrane region" description="Helical" evidence="9">
    <location>
        <begin position="142"/>
        <end position="166"/>
    </location>
</feature>
<dbReference type="AlphaFoldDB" id="A0A2D0J3B7"/>
<accession>A0A2D0J3B7</accession>
<evidence type="ECO:0000256" key="3">
    <source>
        <dbReference type="ARBA" id="ARBA00022448"/>
    </source>
</evidence>
<evidence type="ECO:0000256" key="7">
    <source>
        <dbReference type="ARBA" id="ARBA00023136"/>
    </source>
</evidence>
<dbReference type="Proteomes" id="UP000225833">
    <property type="component" value="Unassembled WGS sequence"/>
</dbReference>
<dbReference type="EMBL" id="NIBS01000003">
    <property type="protein sequence ID" value="PHM28908.1"/>
    <property type="molecule type" value="Genomic_DNA"/>
</dbReference>
<keyword evidence="4 8" id="KW-1003">Cell membrane</keyword>
<keyword evidence="7 8" id="KW-0472">Membrane</keyword>
<dbReference type="Gene3D" id="1.10.1760.20">
    <property type="match status" value="1"/>
</dbReference>
<keyword evidence="3 8" id="KW-0813">Transport</keyword>
<gene>
    <name evidence="10" type="primary">bioY</name>
    <name evidence="10" type="ORF">Xbud_00996</name>
</gene>
<dbReference type="GO" id="GO:0015225">
    <property type="term" value="F:biotin transmembrane transporter activity"/>
    <property type="evidence" value="ECO:0007669"/>
    <property type="project" value="UniProtKB-UniRule"/>
</dbReference>
<dbReference type="InterPro" id="IPR003784">
    <property type="entry name" value="BioY"/>
</dbReference>
<evidence type="ECO:0000313" key="10">
    <source>
        <dbReference type="EMBL" id="PHM28908.1"/>
    </source>
</evidence>
<evidence type="ECO:0000256" key="9">
    <source>
        <dbReference type="SAM" id="Phobius"/>
    </source>
</evidence>
<evidence type="ECO:0000256" key="5">
    <source>
        <dbReference type="ARBA" id="ARBA00022692"/>
    </source>
</evidence>
<feature type="transmembrane region" description="Helical" evidence="9">
    <location>
        <begin position="56"/>
        <end position="73"/>
    </location>
</feature>
<evidence type="ECO:0000256" key="2">
    <source>
        <dbReference type="ARBA" id="ARBA00010692"/>
    </source>
</evidence>
<evidence type="ECO:0000256" key="6">
    <source>
        <dbReference type="ARBA" id="ARBA00022989"/>
    </source>
</evidence>